<organism evidence="5 6">
    <name type="scientific">Nocardioides panacis</name>
    <dbReference type="NCBI Taxonomy" id="2849501"/>
    <lineage>
        <taxon>Bacteria</taxon>
        <taxon>Bacillati</taxon>
        <taxon>Actinomycetota</taxon>
        <taxon>Actinomycetes</taxon>
        <taxon>Propionibacteriales</taxon>
        <taxon>Nocardioidaceae</taxon>
        <taxon>Nocardioides</taxon>
    </lineage>
</organism>
<evidence type="ECO:0000313" key="6">
    <source>
        <dbReference type="Proteomes" id="UP000683575"/>
    </source>
</evidence>
<keyword evidence="1" id="KW-0805">Transcription regulation</keyword>
<dbReference type="KEGG" id="nps:KRR39_15145"/>
<name>A0A975SVX2_9ACTN</name>
<dbReference type="AlphaFoldDB" id="A0A975SVX2"/>
<dbReference type="PANTHER" id="PTHR43133:SF25">
    <property type="entry name" value="RNA POLYMERASE SIGMA FACTOR RFAY-RELATED"/>
    <property type="match status" value="1"/>
</dbReference>
<dbReference type="RefSeq" id="WP_216938146.1">
    <property type="nucleotide sequence ID" value="NZ_CP077062.1"/>
</dbReference>
<evidence type="ECO:0000256" key="3">
    <source>
        <dbReference type="ARBA" id="ARBA00023163"/>
    </source>
</evidence>
<proteinExistence type="predicted"/>
<reference evidence="5" key="1">
    <citation type="submission" date="2021-06" db="EMBL/GenBank/DDBJ databases">
        <title>Complete genome sequence of Nocardioides sp. G188.</title>
        <authorList>
            <person name="Im W.-T."/>
        </authorList>
    </citation>
    <scope>NUCLEOTIDE SEQUENCE</scope>
    <source>
        <strain evidence="5">G188</strain>
    </source>
</reference>
<accession>A0A975SVX2</accession>
<feature type="compositionally biased region" description="Basic residues" evidence="4">
    <location>
        <begin position="186"/>
        <end position="201"/>
    </location>
</feature>
<keyword evidence="6" id="KW-1185">Reference proteome</keyword>
<gene>
    <name evidence="5" type="ORF">KRR39_15145</name>
</gene>
<evidence type="ECO:0008006" key="7">
    <source>
        <dbReference type="Google" id="ProtNLM"/>
    </source>
</evidence>
<evidence type="ECO:0000256" key="1">
    <source>
        <dbReference type="ARBA" id="ARBA00023015"/>
    </source>
</evidence>
<dbReference type="Proteomes" id="UP000683575">
    <property type="component" value="Chromosome"/>
</dbReference>
<dbReference type="InterPro" id="IPR039425">
    <property type="entry name" value="RNA_pol_sigma-70-like"/>
</dbReference>
<dbReference type="EMBL" id="CP077062">
    <property type="protein sequence ID" value="QWZ06851.1"/>
    <property type="molecule type" value="Genomic_DNA"/>
</dbReference>
<keyword evidence="2" id="KW-0731">Sigma factor</keyword>
<protein>
    <recommendedName>
        <fullName evidence="7">RNA polymerase sigma factor 70 region 4 type 2 domain-containing protein</fullName>
    </recommendedName>
</protein>
<dbReference type="GO" id="GO:0016987">
    <property type="term" value="F:sigma factor activity"/>
    <property type="evidence" value="ECO:0007669"/>
    <property type="project" value="UniProtKB-KW"/>
</dbReference>
<evidence type="ECO:0000313" key="5">
    <source>
        <dbReference type="EMBL" id="QWZ06851.1"/>
    </source>
</evidence>
<dbReference type="PANTHER" id="PTHR43133">
    <property type="entry name" value="RNA POLYMERASE ECF-TYPE SIGMA FACTO"/>
    <property type="match status" value="1"/>
</dbReference>
<evidence type="ECO:0000256" key="4">
    <source>
        <dbReference type="SAM" id="MobiDB-lite"/>
    </source>
</evidence>
<feature type="compositionally biased region" description="Basic and acidic residues" evidence="4">
    <location>
        <begin position="226"/>
        <end position="247"/>
    </location>
</feature>
<evidence type="ECO:0000256" key="2">
    <source>
        <dbReference type="ARBA" id="ARBA00023082"/>
    </source>
</evidence>
<feature type="region of interest" description="Disordered" evidence="4">
    <location>
        <begin position="165"/>
        <end position="247"/>
    </location>
</feature>
<sequence>MAREESFDSFYRATRRPVLHQALALTGDLPAAQSAVRDAYVGAWQHWRKVSRLEDPLDWVRPRAWQLAQRRHTARIWHRTKGTTEQHKAVLDALAALPVAQRRVLLLVDLAGLEPGHAARELGVTREVAEHNLRSATEALTARLGVDPATAHVRVVALDALLEHASLPPRPDRPPGRPQAPPGARPGRHRGRGRRRARLRRPGLPAERQRRRRAPPGEAGGPGDGGGHRHDPDRRQPPRPRPDPPAR</sequence>
<keyword evidence="3" id="KW-0804">Transcription</keyword>